<evidence type="ECO:0000313" key="1">
    <source>
        <dbReference type="EMBL" id="QND41561.1"/>
    </source>
</evidence>
<gene>
    <name evidence="1" type="ORF">HB770_20135</name>
</gene>
<proteinExistence type="predicted"/>
<dbReference type="AlphaFoldDB" id="A0A7G6RH29"/>
<evidence type="ECO:0000313" key="2">
    <source>
        <dbReference type="Proteomes" id="UP000515518"/>
    </source>
</evidence>
<accession>A0A7G6RH29</accession>
<organism evidence="1 2">
    <name type="scientific">Rhizobium leguminosarum bv. viciae</name>
    <dbReference type="NCBI Taxonomy" id="387"/>
    <lineage>
        <taxon>Bacteria</taxon>
        <taxon>Pseudomonadati</taxon>
        <taxon>Pseudomonadota</taxon>
        <taxon>Alphaproteobacteria</taxon>
        <taxon>Hyphomicrobiales</taxon>
        <taxon>Rhizobiaceae</taxon>
        <taxon>Rhizobium/Agrobacterium group</taxon>
        <taxon>Rhizobium</taxon>
    </lineage>
</organism>
<reference evidence="2" key="1">
    <citation type="journal article" date="2020" name="Mol. Plant Microbe">
        <title>Rhizobial microsymbionts of the narrowly endemic Oxytropis species growing in Kamchatka are characterized by significant genetic diversity and possess a set of genes that are associated with T3SS and T6SS secretion systems and can affect the development of symbiosis.</title>
        <authorList>
            <person name="Safronova V."/>
            <person name="Guro P."/>
            <person name="Sazanova A."/>
            <person name="Kuznetsova I."/>
            <person name="Belimov A."/>
            <person name="Yakubov V."/>
            <person name="Chirak E."/>
            <person name="Afonin A."/>
            <person name="Gogolev Y."/>
            <person name="Andronov E."/>
            <person name="Tikhonovich I."/>
        </authorList>
    </citation>
    <scope>NUCLEOTIDE SEQUENCE [LARGE SCALE GENOMIC DNA]</scope>
    <source>
        <strain evidence="2">RCAM0610</strain>
    </source>
</reference>
<name>A0A7G6RH29_RHILV</name>
<dbReference type="Proteomes" id="UP000515518">
    <property type="component" value="Chromosome"/>
</dbReference>
<dbReference type="EMBL" id="CP050549">
    <property type="protein sequence ID" value="QND41561.1"/>
    <property type="molecule type" value="Genomic_DNA"/>
</dbReference>
<sequence>MDIVDLIPELTCWMFLRLAETCHGRSFPLDGVRLKRHPLAFVPNCFFLERVPFRSYKAAHSEQ</sequence>
<protein>
    <submittedName>
        <fullName evidence="1">Uncharacterized protein</fullName>
    </submittedName>
</protein>